<sequence length="514" mass="57781">MHGVRARGAKVDFKIKAEERVKAKRYSGIATLKGRRTKLVAKSIISTKGKGFRRQLMLWMTLIKESILVRYGDYEASEYEDDCLEQRFDWAEKDQDPDREKSRKVDPVQQPDIESHILTTTMAGWGGALAYHSTEVMDDDAVNEPVPRTSLDLHSRKRLSKTHTVTQRNSQDSGDDADEITDASRRPRDMIDLTLDDDRPKITIDLTKDDCAIDSQAHGKQGAQGVSEQSNYQLDMSGSGQPLWLIDTMPDNVANQGNPNVLVEPGFSGLKMDGSYAARDHREKSIASFIQSSIEDFVKDKTKDSLALSSMPRTLWRRVYVLCSHYRLQPQRTSPRSKEFQVLHKTPYTNFDKGLIDLHSIADPGEQLMAQLTYNQLHRNGQPPRRIQSSPSPYQRQQQQQQNSQGSTSVSRTKFKERRNQRRKIQRAVVGESNSNQDPKADKNKKWVGPSLHHGGIVGGSAPALSKDNVGHRILAQMGWIPGVGLGASAEGMPYPIEVIMRTGRQGIGHIDTR</sequence>
<dbReference type="PROSITE" id="PS50174">
    <property type="entry name" value="G_PATCH"/>
    <property type="match status" value="1"/>
</dbReference>
<feature type="compositionally biased region" description="Basic and acidic residues" evidence="1">
    <location>
        <begin position="91"/>
        <end position="106"/>
    </location>
</feature>
<keyword evidence="4" id="KW-1185">Reference proteome</keyword>
<protein>
    <recommendedName>
        <fullName evidence="2">G-patch domain-containing protein</fullName>
    </recommendedName>
</protein>
<proteinExistence type="predicted"/>
<feature type="compositionally biased region" description="Basic residues" evidence="1">
    <location>
        <begin position="413"/>
        <end position="426"/>
    </location>
</feature>
<dbReference type="Pfam" id="PF01585">
    <property type="entry name" value="G-patch"/>
    <property type="match status" value="1"/>
</dbReference>
<dbReference type="InterPro" id="IPR000467">
    <property type="entry name" value="G_patch_dom"/>
</dbReference>
<dbReference type="OrthoDB" id="21470at2759"/>
<dbReference type="PANTHER" id="PTHR14195">
    <property type="entry name" value="G PATCH DOMAIN CONTAINING PROTEIN 2"/>
    <property type="match status" value="1"/>
</dbReference>
<reference evidence="3" key="1">
    <citation type="journal article" date="2020" name="Fungal Divers.">
        <title>Resolving the Mortierellaceae phylogeny through synthesis of multi-gene phylogenetics and phylogenomics.</title>
        <authorList>
            <person name="Vandepol N."/>
            <person name="Liber J."/>
            <person name="Desiro A."/>
            <person name="Na H."/>
            <person name="Kennedy M."/>
            <person name="Barry K."/>
            <person name="Grigoriev I.V."/>
            <person name="Miller A.N."/>
            <person name="O'Donnell K."/>
            <person name="Stajich J.E."/>
            <person name="Bonito G."/>
        </authorList>
    </citation>
    <scope>NUCLEOTIDE SEQUENCE</scope>
    <source>
        <strain evidence="3">KOD948</strain>
    </source>
</reference>
<name>A0A9P6U2W3_9FUNG</name>
<feature type="compositionally biased region" description="Low complexity" evidence="1">
    <location>
        <begin position="382"/>
        <end position="411"/>
    </location>
</feature>
<dbReference type="InterPro" id="IPR051189">
    <property type="entry name" value="Splicing_assoc_domain"/>
</dbReference>
<dbReference type="EMBL" id="JAAAJA010000230">
    <property type="protein sequence ID" value="KAG0258161.1"/>
    <property type="molecule type" value="Genomic_DNA"/>
</dbReference>
<feature type="region of interest" description="Disordered" evidence="1">
    <location>
        <begin position="379"/>
        <end position="449"/>
    </location>
</feature>
<dbReference type="AlphaFoldDB" id="A0A9P6U2W3"/>
<dbReference type="GO" id="GO:0003676">
    <property type="term" value="F:nucleic acid binding"/>
    <property type="evidence" value="ECO:0007669"/>
    <property type="project" value="InterPro"/>
</dbReference>
<dbReference type="SMART" id="SM00443">
    <property type="entry name" value="G_patch"/>
    <property type="match status" value="1"/>
</dbReference>
<evidence type="ECO:0000313" key="3">
    <source>
        <dbReference type="EMBL" id="KAG0258161.1"/>
    </source>
</evidence>
<gene>
    <name evidence="3" type="ORF">BG011_003491</name>
</gene>
<dbReference type="Proteomes" id="UP000726737">
    <property type="component" value="Unassembled WGS sequence"/>
</dbReference>
<feature type="region of interest" description="Disordered" evidence="1">
    <location>
        <begin position="142"/>
        <end position="185"/>
    </location>
</feature>
<feature type="compositionally biased region" description="Polar residues" evidence="1">
    <location>
        <begin position="162"/>
        <end position="172"/>
    </location>
</feature>
<organism evidence="3 4">
    <name type="scientific">Mortierella polycephala</name>
    <dbReference type="NCBI Taxonomy" id="41804"/>
    <lineage>
        <taxon>Eukaryota</taxon>
        <taxon>Fungi</taxon>
        <taxon>Fungi incertae sedis</taxon>
        <taxon>Mucoromycota</taxon>
        <taxon>Mortierellomycotina</taxon>
        <taxon>Mortierellomycetes</taxon>
        <taxon>Mortierellales</taxon>
        <taxon>Mortierellaceae</taxon>
        <taxon>Mortierella</taxon>
    </lineage>
</organism>
<evidence type="ECO:0000256" key="1">
    <source>
        <dbReference type="SAM" id="MobiDB-lite"/>
    </source>
</evidence>
<evidence type="ECO:0000259" key="2">
    <source>
        <dbReference type="PROSITE" id="PS50174"/>
    </source>
</evidence>
<comment type="caution">
    <text evidence="3">The sequence shown here is derived from an EMBL/GenBank/DDBJ whole genome shotgun (WGS) entry which is preliminary data.</text>
</comment>
<evidence type="ECO:0000313" key="4">
    <source>
        <dbReference type="Proteomes" id="UP000726737"/>
    </source>
</evidence>
<feature type="region of interest" description="Disordered" evidence="1">
    <location>
        <begin position="91"/>
        <end position="111"/>
    </location>
</feature>
<feature type="domain" description="G-patch" evidence="2">
    <location>
        <begin position="467"/>
        <end position="513"/>
    </location>
</feature>
<accession>A0A9P6U2W3</accession>